<comment type="caution">
    <text evidence="3">The sequence shown here is derived from an EMBL/GenBank/DDBJ whole genome shotgun (WGS) entry which is preliminary data.</text>
</comment>
<feature type="signal peptide" evidence="2">
    <location>
        <begin position="1"/>
        <end position="26"/>
    </location>
</feature>
<accession>A0A7Y0DSW9</accession>
<name>A0A7Y0DSW9_9GAMM</name>
<evidence type="ECO:0000313" key="3">
    <source>
        <dbReference type="EMBL" id="NMM40081.1"/>
    </source>
</evidence>
<dbReference type="AlphaFoldDB" id="A0A7Y0DSW9"/>
<evidence type="ECO:0000256" key="2">
    <source>
        <dbReference type="SAM" id="SignalP"/>
    </source>
</evidence>
<feature type="region of interest" description="Disordered" evidence="1">
    <location>
        <begin position="28"/>
        <end position="47"/>
    </location>
</feature>
<evidence type="ECO:0000313" key="4">
    <source>
        <dbReference type="Proteomes" id="UP000570493"/>
    </source>
</evidence>
<dbReference type="RefSeq" id="WP_169019167.1">
    <property type="nucleotide sequence ID" value="NZ_JABBMT010000004.1"/>
</dbReference>
<organism evidence="3 4">
    <name type="scientific">Pseudoalteromonas arctica</name>
    <dbReference type="NCBI Taxonomy" id="394751"/>
    <lineage>
        <taxon>Bacteria</taxon>
        <taxon>Pseudomonadati</taxon>
        <taxon>Pseudomonadota</taxon>
        <taxon>Gammaproteobacteria</taxon>
        <taxon>Alteromonadales</taxon>
        <taxon>Pseudoalteromonadaceae</taxon>
        <taxon>Pseudoalteromonas</taxon>
    </lineage>
</organism>
<reference evidence="3" key="1">
    <citation type="submission" date="2020-04" db="EMBL/GenBank/DDBJ databases">
        <title>Genome Sequencing for Pseudoaltermonas arctica.</title>
        <authorList>
            <person name="Elkins N.S."/>
        </authorList>
    </citation>
    <scope>NUCLEOTIDE SEQUENCE [LARGE SCALE GENOMIC DNA]</scope>
    <source>
        <strain evidence="3">NEC-BIFX-2020_0012</strain>
    </source>
</reference>
<keyword evidence="2" id="KW-0732">Signal</keyword>
<keyword evidence="4" id="KW-1185">Reference proteome</keyword>
<evidence type="ECO:0008006" key="5">
    <source>
        <dbReference type="Google" id="ProtNLM"/>
    </source>
</evidence>
<dbReference type="Proteomes" id="UP000570493">
    <property type="component" value="Unassembled WGS sequence"/>
</dbReference>
<proteinExistence type="predicted"/>
<feature type="chain" id="PRO_5031308100" description="Carboxypeptidase regulatory-like domain-containing protein" evidence="2">
    <location>
        <begin position="27"/>
        <end position="531"/>
    </location>
</feature>
<sequence>MGNNKFKLTKLALALGLTATLSGCFSDNDNNDYVKPPEKPKPTTPVGDTPKALGFYINANVVDVATGDIRDAKVTFLEDGVEDINGTKITELETEDGTFTFNVADSLDAVTLLVTAEGFVTKTVTVDTSDKSVAIETFIPLASEASAITIEKADIAASAGKFVEDQSVATEDGSAKIEISKDVELQDVEGNAIAGDKVTMKVVTAPLKSEDGKIAAAQLIPEGLNSNSSSTTSVLTPAAVLNVSMNAGDTKIKNFSDDITITTSLPKDFVNKDGDTVKAGDTFAVSTYDEDTRKWVNETVTATVGAEGTVNFPAAYEIDHLSTHLLTESKTACGSPISLKLNGAAVPPSGLFTVIETQSNFFVRHITPETQTLIPQALVAKLGLADDAKGDFYIFDINDNEWAFEENVNICGEITATLENEAEIVSEDLKLTYSCSNATDTTTKLPLTGALVKYSLAGKYSATAKESSDGVYTLNNLVKADTATYNIKVTPTGSKVIPKQTYTITPDGTAESQNIVRDNCEVKPVTGTGGS</sequence>
<evidence type="ECO:0000256" key="1">
    <source>
        <dbReference type="SAM" id="MobiDB-lite"/>
    </source>
</evidence>
<dbReference type="PROSITE" id="PS51257">
    <property type="entry name" value="PROKAR_LIPOPROTEIN"/>
    <property type="match status" value="1"/>
</dbReference>
<dbReference type="EMBL" id="JABBMT010000004">
    <property type="protein sequence ID" value="NMM40081.1"/>
    <property type="molecule type" value="Genomic_DNA"/>
</dbReference>
<protein>
    <recommendedName>
        <fullName evidence="5">Carboxypeptidase regulatory-like domain-containing protein</fullName>
    </recommendedName>
</protein>
<gene>
    <name evidence="3" type="ORF">HHO47_04290</name>
</gene>